<dbReference type="EMBL" id="ML769410">
    <property type="protein sequence ID" value="KAE9405250.1"/>
    <property type="molecule type" value="Genomic_DNA"/>
</dbReference>
<evidence type="ECO:0000256" key="2">
    <source>
        <dbReference type="SAM" id="Phobius"/>
    </source>
</evidence>
<keyword evidence="2" id="KW-1133">Transmembrane helix</keyword>
<evidence type="ECO:0000256" key="1">
    <source>
        <dbReference type="SAM" id="MobiDB-lite"/>
    </source>
</evidence>
<name>A0A6A4I5R3_9AGAR</name>
<organism evidence="3 4">
    <name type="scientific">Gymnopus androsaceus JB14</name>
    <dbReference type="NCBI Taxonomy" id="1447944"/>
    <lineage>
        <taxon>Eukaryota</taxon>
        <taxon>Fungi</taxon>
        <taxon>Dikarya</taxon>
        <taxon>Basidiomycota</taxon>
        <taxon>Agaricomycotina</taxon>
        <taxon>Agaricomycetes</taxon>
        <taxon>Agaricomycetidae</taxon>
        <taxon>Agaricales</taxon>
        <taxon>Marasmiineae</taxon>
        <taxon>Omphalotaceae</taxon>
        <taxon>Gymnopus</taxon>
    </lineage>
</organism>
<evidence type="ECO:0000313" key="3">
    <source>
        <dbReference type="EMBL" id="KAE9405250.1"/>
    </source>
</evidence>
<keyword evidence="4" id="KW-1185">Reference proteome</keyword>
<reference evidence="3" key="1">
    <citation type="journal article" date="2019" name="Environ. Microbiol.">
        <title>Fungal ecological strategies reflected in gene transcription - a case study of two litter decomposers.</title>
        <authorList>
            <person name="Barbi F."/>
            <person name="Kohler A."/>
            <person name="Barry K."/>
            <person name="Baskaran P."/>
            <person name="Daum C."/>
            <person name="Fauchery L."/>
            <person name="Ihrmark K."/>
            <person name="Kuo A."/>
            <person name="LaButti K."/>
            <person name="Lipzen A."/>
            <person name="Morin E."/>
            <person name="Grigoriev I.V."/>
            <person name="Henrissat B."/>
            <person name="Lindahl B."/>
            <person name="Martin F."/>
        </authorList>
    </citation>
    <scope>NUCLEOTIDE SEQUENCE</scope>
    <source>
        <strain evidence="3">JB14</strain>
    </source>
</reference>
<evidence type="ECO:0000313" key="4">
    <source>
        <dbReference type="Proteomes" id="UP000799118"/>
    </source>
</evidence>
<feature type="region of interest" description="Disordered" evidence="1">
    <location>
        <begin position="154"/>
        <end position="188"/>
    </location>
</feature>
<dbReference type="OrthoDB" id="3685327at2759"/>
<keyword evidence="2" id="KW-0812">Transmembrane</keyword>
<gene>
    <name evidence="3" type="ORF">BT96DRAFT_916207</name>
</gene>
<protein>
    <submittedName>
        <fullName evidence="3">Uncharacterized protein</fullName>
    </submittedName>
</protein>
<feature type="transmembrane region" description="Helical" evidence="2">
    <location>
        <begin position="42"/>
        <end position="61"/>
    </location>
</feature>
<keyword evidence="2" id="KW-0472">Membrane</keyword>
<dbReference type="Proteomes" id="UP000799118">
    <property type="component" value="Unassembled WGS sequence"/>
</dbReference>
<dbReference type="AlphaFoldDB" id="A0A6A4I5R3"/>
<accession>A0A6A4I5R3</accession>
<sequence>MAKSSPIPFQVRPDRLFLSLAGLVYHFRAPQRYIFSLHFMKSFYGSLLLFSIAVIVTAGPLPTRPVVDVRLVRNPGVDDSHLPSTGRVWQIVSDSIGLSADYLPENDFVGASDFNDNSDHFFGIDKDVALRPTGGGVTIQARVATQVEEGTMKIVKRKGGGGKGEKGAPKGQSSSSVNTPGGGMKTAGKVTGDVAKVTAQVGVEVEGIPIVGEVLGTALEVVTAFLNVLSKVFNVVGAMEKKSAQQRGEFTKRTVAAFVQAHPGWNVVVTDDKHAFYGQGVEGKDWSHQNTATHTVLGKFKYDVYGVHAGIFILEGDGGFQNWAYMTGPQVKAVGNQNHRLIFSGPPPTNIPTGDIQIHLYQYNKKDDGKNTNFDIVAIIRCGGLVVGFSGDGNLGGPISISSQLHDPIVITATNQNKKDAALSIQYKTKKILTSDAKACKMGKYDHGKYRQGDCTITV</sequence>
<proteinExistence type="predicted"/>